<dbReference type="SUPFAM" id="SSF46785">
    <property type="entry name" value="Winged helix' DNA-binding domain"/>
    <property type="match status" value="1"/>
</dbReference>
<dbReference type="CDD" id="cd00090">
    <property type="entry name" value="HTH_ARSR"/>
    <property type="match status" value="1"/>
</dbReference>
<evidence type="ECO:0000313" key="6">
    <source>
        <dbReference type="Proteomes" id="UP000594468"/>
    </source>
</evidence>
<protein>
    <submittedName>
        <fullName evidence="5">MarR family transcriptional regulator</fullName>
    </submittedName>
</protein>
<keyword evidence="6" id="KW-1185">Reference proteome</keyword>
<name>A0A7S8E9F1_9CHLR</name>
<dbReference type="InterPro" id="IPR000835">
    <property type="entry name" value="HTH_MarR-typ"/>
</dbReference>
<dbReference type="PANTHER" id="PTHR42756:SF1">
    <property type="entry name" value="TRANSCRIPTIONAL REPRESSOR OF EMRAB OPERON"/>
    <property type="match status" value="1"/>
</dbReference>
<keyword evidence="2" id="KW-0238">DNA-binding</keyword>
<dbReference type="EMBL" id="CP062983">
    <property type="protein sequence ID" value="QPC82669.1"/>
    <property type="molecule type" value="Genomic_DNA"/>
</dbReference>
<evidence type="ECO:0000313" key="5">
    <source>
        <dbReference type="EMBL" id="QPC82669.1"/>
    </source>
</evidence>
<reference evidence="5 6" key="1">
    <citation type="submission" date="2020-02" db="EMBL/GenBank/DDBJ databases">
        <authorList>
            <person name="Zheng R.K."/>
            <person name="Sun C.M."/>
        </authorList>
    </citation>
    <scope>NUCLEOTIDE SEQUENCE [LARGE SCALE GENOMIC DNA]</scope>
    <source>
        <strain evidence="6">rifampicinis</strain>
    </source>
</reference>
<dbReference type="PROSITE" id="PS50995">
    <property type="entry name" value="HTH_MARR_2"/>
    <property type="match status" value="1"/>
</dbReference>
<keyword evidence="3" id="KW-0804">Transcription</keyword>
<evidence type="ECO:0000256" key="2">
    <source>
        <dbReference type="ARBA" id="ARBA00023125"/>
    </source>
</evidence>
<dbReference type="InterPro" id="IPR011991">
    <property type="entry name" value="ArsR-like_HTH"/>
</dbReference>
<dbReference type="InterPro" id="IPR036390">
    <property type="entry name" value="WH_DNA-bd_sf"/>
</dbReference>
<sequence>MDRPKVNDAQLLAQFCQMYRSAVDTFMVQAGMYRGQGLLLCEIAHRDGMTQSEIADALSVQGATITNMLKRMEEANLVVRRRDEEDNRLVRVYVTDEGREIEIAIGKQLASLEDTLFAGISQADRDTFRRIIWQMVDNMDTNC</sequence>
<evidence type="ECO:0000256" key="1">
    <source>
        <dbReference type="ARBA" id="ARBA00023015"/>
    </source>
</evidence>
<evidence type="ECO:0000256" key="3">
    <source>
        <dbReference type="ARBA" id="ARBA00023163"/>
    </source>
</evidence>
<proteinExistence type="predicted"/>
<dbReference type="GO" id="GO:0003700">
    <property type="term" value="F:DNA-binding transcription factor activity"/>
    <property type="evidence" value="ECO:0007669"/>
    <property type="project" value="InterPro"/>
</dbReference>
<evidence type="ECO:0000259" key="4">
    <source>
        <dbReference type="PROSITE" id="PS50995"/>
    </source>
</evidence>
<dbReference type="PANTHER" id="PTHR42756">
    <property type="entry name" value="TRANSCRIPTIONAL REGULATOR, MARR"/>
    <property type="match status" value="1"/>
</dbReference>
<dbReference type="PRINTS" id="PR00598">
    <property type="entry name" value="HTHMARR"/>
</dbReference>
<feature type="domain" description="HTH marR-type" evidence="4">
    <location>
        <begin position="8"/>
        <end position="137"/>
    </location>
</feature>
<keyword evidence="1" id="KW-0805">Transcription regulation</keyword>
<dbReference type="GO" id="GO:0003677">
    <property type="term" value="F:DNA binding"/>
    <property type="evidence" value="ECO:0007669"/>
    <property type="project" value="UniProtKB-KW"/>
</dbReference>
<dbReference type="RefSeq" id="WP_195170738.1">
    <property type="nucleotide sequence ID" value="NZ_CP062983.1"/>
</dbReference>
<dbReference type="SMART" id="SM00347">
    <property type="entry name" value="HTH_MARR"/>
    <property type="match status" value="1"/>
</dbReference>
<dbReference type="Gene3D" id="1.10.10.10">
    <property type="entry name" value="Winged helix-like DNA-binding domain superfamily/Winged helix DNA-binding domain"/>
    <property type="match status" value="1"/>
</dbReference>
<dbReference type="KEGG" id="pmet:G4Y79_23775"/>
<dbReference type="InterPro" id="IPR036388">
    <property type="entry name" value="WH-like_DNA-bd_sf"/>
</dbReference>
<dbReference type="Proteomes" id="UP000594468">
    <property type="component" value="Chromosome"/>
</dbReference>
<dbReference type="Pfam" id="PF01047">
    <property type="entry name" value="MarR"/>
    <property type="match status" value="1"/>
</dbReference>
<organism evidence="5 6">
    <name type="scientific">Phototrophicus methaneseepsis</name>
    <dbReference type="NCBI Taxonomy" id="2710758"/>
    <lineage>
        <taxon>Bacteria</taxon>
        <taxon>Bacillati</taxon>
        <taxon>Chloroflexota</taxon>
        <taxon>Candidatus Thermofontia</taxon>
        <taxon>Phototrophicales</taxon>
        <taxon>Phototrophicaceae</taxon>
        <taxon>Phototrophicus</taxon>
    </lineage>
</organism>
<accession>A0A7S8E9F1</accession>
<dbReference type="AlphaFoldDB" id="A0A7S8E9F1"/>
<gene>
    <name evidence="5" type="ORF">G4Y79_23775</name>
</gene>